<keyword evidence="2" id="KW-0732">Signal</keyword>
<accession>A0AAW5BN97</accession>
<reference evidence="4" key="3">
    <citation type="submission" date="2022-01" db="EMBL/GenBank/DDBJ databases">
        <title>Collection of gut derived symbiotic bacterial strains cultured from healthy donors.</title>
        <authorList>
            <person name="Lin H."/>
            <person name="Kohout C."/>
            <person name="Waligurski E."/>
            <person name="Pamer E.G."/>
        </authorList>
    </citation>
    <scope>NUCLEOTIDE SEQUENCE</scope>
    <source>
        <strain evidence="4">DFI.6.55</strain>
    </source>
</reference>
<feature type="region of interest" description="Disordered" evidence="1">
    <location>
        <begin position="91"/>
        <end position="130"/>
    </location>
</feature>
<gene>
    <name evidence="5" type="ORF">G5B36_16790</name>
    <name evidence="4" type="ORF">L0N08_09865</name>
</gene>
<organism evidence="4 7">
    <name type="scientific">Enterocloster aldenensis</name>
    <dbReference type="NCBI Taxonomy" id="358742"/>
    <lineage>
        <taxon>Bacteria</taxon>
        <taxon>Bacillati</taxon>
        <taxon>Bacillota</taxon>
        <taxon>Clostridia</taxon>
        <taxon>Lachnospirales</taxon>
        <taxon>Lachnospiraceae</taxon>
        <taxon>Enterocloster</taxon>
    </lineage>
</organism>
<keyword evidence="6" id="KW-1185">Reference proteome</keyword>
<comment type="caution">
    <text evidence="4">The sequence shown here is derived from an EMBL/GenBank/DDBJ whole genome shotgun (WGS) entry which is preliminary data.</text>
</comment>
<dbReference type="AlphaFoldDB" id="A0AAW5BN97"/>
<dbReference type="EMBL" id="JAAITT010000025">
    <property type="protein sequence ID" value="NSJ50345.1"/>
    <property type="molecule type" value="Genomic_DNA"/>
</dbReference>
<sequence>MRKLSVCLLTAATAMAAAGAVPVTALAATGTYNIPGGKMIVIGGSMNGSNCEVPGFPGVNIPGINIPGINIPGSNIPDNSLPAPDFPIPDFPDNMLPDQPGGMLPDQPGGMLPDQPGNPAPDQPGTDGSQDAFANEVVRLVNEERAKAGLPALTVDRGAASAAQVRAKEIERSFSHTRPDGSSFNSALTEAGVNFRGAGENIAYGQNSPEKVMEGWMNSSGHRANILNSSYTSIGVGHYQNASGVNYWTQLFIR</sequence>
<evidence type="ECO:0000313" key="5">
    <source>
        <dbReference type="EMBL" id="NSJ50345.1"/>
    </source>
</evidence>
<reference evidence="5" key="2">
    <citation type="submission" date="2020-02" db="EMBL/GenBank/DDBJ databases">
        <authorList>
            <person name="Littmann E."/>
            <person name="Sorbara M."/>
        </authorList>
    </citation>
    <scope>NUCLEOTIDE SEQUENCE</scope>
    <source>
        <strain evidence="5">MSK.1.17</strain>
    </source>
</reference>
<dbReference type="EMBL" id="JAKNGE010000010">
    <property type="protein sequence ID" value="MCG4745715.1"/>
    <property type="molecule type" value="Genomic_DNA"/>
</dbReference>
<proteinExistence type="predicted"/>
<reference evidence="5 6" key="1">
    <citation type="journal article" date="2020" name="Cell Host Microbe">
        <title>Functional and Genomic Variation between Human-Derived Isolates of Lachnospiraceae Reveals Inter- and Intra-Species Diversity.</title>
        <authorList>
            <person name="Sorbara M.T."/>
            <person name="Littmann E.R."/>
            <person name="Fontana E."/>
            <person name="Moody T.U."/>
            <person name="Kohout C.E."/>
            <person name="Gjonbalaj M."/>
            <person name="Eaton V."/>
            <person name="Seok R."/>
            <person name="Leiner I.M."/>
            <person name="Pamer E.G."/>
        </authorList>
    </citation>
    <scope>NUCLEOTIDE SEQUENCE [LARGE SCALE GENOMIC DNA]</scope>
    <source>
        <strain evidence="5 6">MSK.1.17</strain>
    </source>
</reference>
<dbReference type="Proteomes" id="UP001299608">
    <property type="component" value="Unassembled WGS sequence"/>
</dbReference>
<evidence type="ECO:0000313" key="4">
    <source>
        <dbReference type="EMBL" id="MCG4745715.1"/>
    </source>
</evidence>
<dbReference type="PANTHER" id="PTHR31157:SF1">
    <property type="entry name" value="SCP DOMAIN-CONTAINING PROTEIN"/>
    <property type="match status" value="1"/>
</dbReference>
<dbReference type="RefSeq" id="WP_165642515.1">
    <property type="nucleotide sequence ID" value="NZ_JAAITT010000025.1"/>
</dbReference>
<feature type="chain" id="PRO_5043453499" evidence="2">
    <location>
        <begin position="28"/>
        <end position="254"/>
    </location>
</feature>
<dbReference type="InterPro" id="IPR035940">
    <property type="entry name" value="CAP_sf"/>
</dbReference>
<evidence type="ECO:0000313" key="6">
    <source>
        <dbReference type="Proteomes" id="UP000669239"/>
    </source>
</evidence>
<dbReference type="Gene3D" id="3.40.33.10">
    <property type="entry name" value="CAP"/>
    <property type="match status" value="1"/>
</dbReference>
<evidence type="ECO:0000313" key="7">
    <source>
        <dbReference type="Proteomes" id="UP001299608"/>
    </source>
</evidence>
<dbReference type="InterPro" id="IPR014044">
    <property type="entry name" value="CAP_dom"/>
</dbReference>
<feature type="signal peptide" evidence="2">
    <location>
        <begin position="1"/>
        <end position="27"/>
    </location>
</feature>
<dbReference type="Proteomes" id="UP000669239">
    <property type="component" value="Unassembled WGS sequence"/>
</dbReference>
<evidence type="ECO:0000256" key="1">
    <source>
        <dbReference type="SAM" id="MobiDB-lite"/>
    </source>
</evidence>
<protein>
    <submittedName>
        <fullName evidence="4">CAP domain-containing protein</fullName>
    </submittedName>
</protein>
<evidence type="ECO:0000259" key="3">
    <source>
        <dbReference type="Pfam" id="PF00188"/>
    </source>
</evidence>
<evidence type="ECO:0000256" key="2">
    <source>
        <dbReference type="SAM" id="SignalP"/>
    </source>
</evidence>
<dbReference type="SUPFAM" id="SSF55797">
    <property type="entry name" value="PR-1-like"/>
    <property type="match status" value="1"/>
</dbReference>
<dbReference type="CDD" id="cd05379">
    <property type="entry name" value="CAP_bacterial"/>
    <property type="match status" value="1"/>
</dbReference>
<dbReference type="PANTHER" id="PTHR31157">
    <property type="entry name" value="SCP DOMAIN-CONTAINING PROTEIN"/>
    <property type="match status" value="1"/>
</dbReference>
<feature type="domain" description="SCP" evidence="3">
    <location>
        <begin position="138"/>
        <end position="252"/>
    </location>
</feature>
<name>A0AAW5BN97_9FIRM</name>
<dbReference type="Pfam" id="PF00188">
    <property type="entry name" value="CAP"/>
    <property type="match status" value="1"/>
</dbReference>